<organism evidence="1">
    <name type="scientific">marine sediment metagenome</name>
    <dbReference type="NCBI Taxonomy" id="412755"/>
    <lineage>
        <taxon>unclassified sequences</taxon>
        <taxon>metagenomes</taxon>
        <taxon>ecological metagenomes</taxon>
    </lineage>
</organism>
<reference evidence="1" key="1">
    <citation type="journal article" date="2015" name="Nature">
        <title>Complex archaea that bridge the gap between prokaryotes and eukaryotes.</title>
        <authorList>
            <person name="Spang A."/>
            <person name="Saw J.H."/>
            <person name="Jorgensen S.L."/>
            <person name="Zaremba-Niedzwiedzka K."/>
            <person name="Martijn J."/>
            <person name="Lind A.E."/>
            <person name="van Eijk R."/>
            <person name="Schleper C."/>
            <person name="Guy L."/>
            <person name="Ettema T.J."/>
        </authorList>
    </citation>
    <scope>NUCLEOTIDE SEQUENCE</scope>
</reference>
<proteinExistence type="predicted"/>
<evidence type="ECO:0000313" key="1">
    <source>
        <dbReference type="EMBL" id="KKK48064.1"/>
    </source>
</evidence>
<protein>
    <submittedName>
        <fullName evidence="1">Uncharacterized protein</fullName>
    </submittedName>
</protein>
<name>A0A0F8Y1J7_9ZZZZ</name>
<gene>
    <name evidence="1" type="ORF">LCGC14_3148910</name>
</gene>
<comment type="caution">
    <text evidence="1">The sequence shown here is derived from an EMBL/GenBank/DDBJ whole genome shotgun (WGS) entry which is preliminary data.</text>
</comment>
<dbReference type="AlphaFoldDB" id="A0A0F8Y1J7"/>
<accession>A0A0F8Y1J7</accession>
<dbReference type="EMBL" id="LAZR01069262">
    <property type="protein sequence ID" value="KKK48064.1"/>
    <property type="molecule type" value="Genomic_DNA"/>
</dbReference>
<sequence>MKMPYQGKQIEVTEVEAVTHHEPWNEYQLSDGKILKIKTILTKVCRADGEKTLEGEPIYIINTANIVRVK</sequence>